<evidence type="ECO:0000256" key="1">
    <source>
        <dbReference type="SAM" id="MobiDB-lite"/>
    </source>
</evidence>
<gene>
    <name evidence="2" type="ORF">WMSIL1_LOCUS8560</name>
</gene>
<feature type="compositionally biased region" description="Polar residues" evidence="1">
    <location>
        <begin position="1"/>
        <end position="32"/>
    </location>
</feature>
<dbReference type="Gene3D" id="3.30.200.20">
    <property type="entry name" value="Phosphorylase Kinase, domain 1"/>
    <property type="match status" value="1"/>
</dbReference>
<dbReference type="Proteomes" id="UP000321570">
    <property type="component" value="Unassembled WGS sequence"/>
</dbReference>
<accession>A0A564YRH2</accession>
<protein>
    <recommendedName>
        <fullName evidence="4">Protein kinase domain-containing protein</fullName>
    </recommendedName>
</protein>
<evidence type="ECO:0000313" key="3">
    <source>
        <dbReference type="Proteomes" id="UP000321570"/>
    </source>
</evidence>
<keyword evidence="3" id="KW-1185">Reference proteome</keyword>
<reference evidence="2 3" key="1">
    <citation type="submission" date="2019-07" db="EMBL/GenBank/DDBJ databases">
        <authorList>
            <person name="Jastrzebski P J."/>
            <person name="Paukszto L."/>
            <person name="Jastrzebski P J."/>
        </authorList>
    </citation>
    <scope>NUCLEOTIDE SEQUENCE [LARGE SCALE GENOMIC DNA]</scope>
    <source>
        <strain evidence="2 3">WMS-il1</strain>
    </source>
</reference>
<dbReference type="EMBL" id="CABIJS010000333">
    <property type="protein sequence ID" value="VUZ49579.1"/>
    <property type="molecule type" value="Genomic_DNA"/>
</dbReference>
<dbReference type="AlphaFoldDB" id="A0A564YRH2"/>
<feature type="compositionally biased region" description="Gly residues" evidence="1">
    <location>
        <begin position="69"/>
        <end position="83"/>
    </location>
</feature>
<evidence type="ECO:0000313" key="2">
    <source>
        <dbReference type="EMBL" id="VUZ49579.1"/>
    </source>
</evidence>
<feature type="region of interest" description="Disordered" evidence="1">
    <location>
        <begin position="1"/>
        <end position="107"/>
    </location>
</feature>
<evidence type="ECO:0008006" key="4">
    <source>
        <dbReference type="Google" id="ProtNLM"/>
    </source>
</evidence>
<dbReference type="InterPro" id="IPR011009">
    <property type="entry name" value="Kinase-like_dom_sf"/>
</dbReference>
<name>A0A564YRH2_HYMDI</name>
<proteinExistence type="predicted"/>
<dbReference type="SUPFAM" id="SSF56112">
    <property type="entry name" value="Protein kinase-like (PK-like)"/>
    <property type="match status" value="1"/>
</dbReference>
<sequence>MSATTSSVSAQPVDTSNTLNGLPSSVRPQQTPSSGGGEEETSTSTAAAPDETTVSEEARVGSRTKGLVPQGGGETLATGGGSSGAAEKRAAVGDTPASVPPPAKRAWRDQPHVGKYKLIRTLGSGNFAKVKLAQHITTKKEIEQFKIGFLCAFDRMAGQPVPALCKGFCVFKTSLSPWRVYKFSP</sequence>
<organism evidence="2 3">
    <name type="scientific">Hymenolepis diminuta</name>
    <name type="common">Rat tapeworm</name>
    <dbReference type="NCBI Taxonomy" id="6216"/>
    <lineage>
        <taxon>Eukaryota</taxon>
        <taxon>Metazoa</taxon>
        <taxon>Spiralia</taxon>
        <taxon>Lophotrochozoa</taxon>
        <taxon>Platyhelminthes</taxon>
        <taxon>Cestoda</taxon>
        <taxon>Eucestoda</taxon>
        <taxon>Cyclophyllidea</taxon>
        <taxon>Hymenolepididae</taxon>
        <taxon>Hymenolepis</taxon>
    </lineage>
</organism>